<dbReference type="RefSeq" id="WP_007547693.1">
    <property type="nucleotide sequence ID" value="NZ_ABZS01000148.1"/>
</dbReference>
<organism evidence="2 3">
    <name type="scientific">Sulfurihydrogenibium yellowstonense SS-5</name>
    <dbReference type="NCBI Taxonomy" id="432331"/>
    <lineage>
        <taxon>Bacteria</taxon>
        <taxon>Pseudomonadati</taxon>
        <taxon>Aquificota</taxon>
        <taxon>Aquificia</taxon>
        <taxon>Aquificales</taxon>
        <taxon>Hydrogenothermaceae</taxon>
        <taxon>Sulfurihydrogenibium</taxon>
    </lineage>
</organism>
<comment type="caution">
    <text evidence="2">The sequence shown here is derived from an EMBL/GenBank/DDBJ whole genome shotgun (WGS) entry which is preliminary data.</text>
</comment>
<dbReference type="OrthoDB" id="13917at2"/>
<evidence type="ECO:0000313" key="2">
    <source>
        <dbReference type="EMBL" id="EEP60122.1"/>
    </source>
</evidence>
<feature type="transmembrane region" description="Helical" evidence="1">
    <location>
        <begin position="150"/>
        <end position="170"/>
    </location>
</feature>
<name>C4FLD0_9AQUI</name>
<dbReference type="EMBL" id="ABZS01000148">
    <property type="protein sequence ID" value="EEP60122.1"/>
    <property type="molecule type" value="Genomic_DNA"/>
</dbReference>
<gene>
    <name evidence="2" type="ORF">SULYE_1384</name>
</gene>
<evidence type="ECO:0000313" key="3">
    <source>
        <dbReference type="Proteomes" id="UP000005540"/>
    </source>
</evidence>
<proteinExistence type="predicted"/>
<protein>
    <submittedName>
        <fullName evidence="2">Uncharacterized protein</fullName>
    </submittedName>
</protein>
<keyword evidence="1" id="KW-0472">Membrane</keyword>
<reference evidence="2 3" key="1">
    <citation type="submission" date="2009-04" db="EMBL/GenBank/DDBJ databases">
        <authorList>
            <person name="Reysenbach A.-L."/>
            <person name="Heidelberg J.F."/>
            <person name="Nelson W.C."/>
        </authorList>
    </citation>
    <scope>NUCLEOTIDE SEQUENCE [LARGE SCALE GENOMIC DNA]</scope>
    <source>
        <strain evidence="2 3">SS-5</strain>
    </source>
</reference>
<accession>C4FLD0</accession>
<dbReference type="Proteomes" id="UP000005540">
    <property type="component" value="Unassembled WGS sequence"/>
</dbReference>
<evidence type="ECO:0000256" key="1">
    <source>
        <dbReference type="SAM" id="Phobius"/>
    </source>
</evidence>
<dbReference type="AlphaFoldDB" id="C4FLD0"/>
<keyword evidence="1" id="KW-0812">Transmembrane</keyword>
<sequence length="200" mass="23937">MKKLVILLIVIFLFFIIKNLIYQYKHYNSAKQQEGLEKVKAYERAILSYVPFSPLGSKAVEELYLYCHTFKKDDERLYCLETLRTSIYQIQNPITRPYVDYLKKINPEIAKLRALESINWEFNNYTMADYEKIYNAQMQVLNYDNKPSDFWSFIVVLSLIGWISSVLLFIWKAHDRKQILLYSLMFIAFFSLWIVSLYKA</sequence>
<feature type="transmembrane region" description="Helical" evidence="1">
    <location>
        <begin position="179"/>
        <end position="198"/>
    </location>
</feature>
<keyword evidence="3" id="KW-1185">Reference proteome</keyword>
<keyword evidence="1" id="KW-1133">Transmembrane helix</keyword>